<organism evidence="5 6">
    <name type="scientific">Heterostelium pallidum (strain ATCC 26659 / Pp 5 / PN500)</name>
    <name type="common">Cellular slime mold</name>
    <name type="synonym">Polysphondylium pallidum</name>
    <dbReference type="NCBI Taxonomy" id="670386"/>
    <lineage>
        <taxon>Eukaryota</taxon>
        <taxon>Amoebozoa</taxon>
        <taxon>Evosea</taxon>
        <taxon>Eumycetozoa</taxon>
        <taxon>Dictyostelia</taxon>
        <taxon>Acytosteliales</taxon>
        <taxon>Acytosteliaceae</taxon>
        <taxon>Heterostelium</taxon>
    </lineage>
</organism>
<dbReference type="InterPro" id="IPR044294">
    <property type="entry name" value="Lipase-like"/>
</dbReference>
<dbReference type="RefSeq" id="XP_020434889.1">
    <property type="nucleotide sequence ID" value="XM_020575369.1"/>
</dbReference>
<comment type="caution">
    <text evidence="5">The sequence shown here is derived from an EMBL/GenBank/DDBJ whole genome shotgun (WGS) entry which is preliminary data.</text>
</comment>
<keyword evidence="2" id="KW-0175">Coiled coil</keyword>
<evidence type="ECO:0000256" key="2">
    <source>
        <dbReference type="SAM" id="Coils"/>
    </source>
</evidence>
<dbReference type="GeneID" id="31359954"/>
<feature type="domain" description="DUF676" evidence="4">
    <location>
        <begin position="591"/>
        <end position="775"/>
    </location>
</feature>
<evidence type="ECO:0000313" key="6">
    <source>
        <dbReference type="Proteomes" id="UP000001396"/>
    </source>
</evidence>
<feature type="region of interest" description="Disordered" evidence="3">
    <location>
        <begin position="260"/>
        <end position="288"/>
    </location>
</feature>
<dbReference type="Pfam" id="PF05057">
    <property type="entry name" value="DUF676"/>
    <property type="match status" value="1"/>
</dbReference>
<feature type="coiled-coil region" evidence="2">
    <location>
        <begin position="547"/>
        <end position="575"/>
    </location>
</feature>
<feature type="region of interest" description="Disordered" evidence="3">
    <location>
        <begin position="95"/>
        <end position="156"/>
    </location>
</feature>
<dbReference type="Pfam" id="PF12394">
    <property type="entry name" value="DUF3657"/>
    <property type="match status" value="1"/>
</dbReference>
<name>D3B7M9_HETP5</name>
<reference evidence="5 6" key="1">
    <citation type="journal article" date="2011" name="Genome Res.">
        <title>Phylogeny-wide analysis of social amoeba genomes highlights ancient origins for complex intercellular communication.</title>
        <authorList>
            <person name="Heidel A.J."/>
            <person name="Lawal H.M."/>
            <person name="Felder M."/>
            <person name="Schilde C."/>
            <person name="Helps N.R."/>
            <person name="Tunggal B."/>
            <person name="Rivero F."/>
            <person name="John U."/>
            <person name="Schleicher M."/>
            <person name="Eichinger L."/>
            <person name="Platzer M."/>
            <person name="Noegel A.A."/>
            <person name="Schaap P."/>
            <person name="Gloeckner G."/>
        </authorList>
    </citation>
    <scope>NUCLEOTIDE SEQUENCE [LARGE SCALE GENOMIC DNA]</scope>
    <source>
        <strain evidence="6">ATCC 26659 / Pp 5 / PN500</strain>
    </source>
</reference>
<dbReference type="SUPFAM" id="SSF53474">
    <property type="entry name" value="alpha/beta-Hydrolases"/>
    <property type="match status" value="1"/>
</dbReference>
<dbReference type="EMBL" id="ADBJ01000018">
    <property type="protein sequence ID" value="EFA82772.1"/>
    <property type="molecule type" value="Genomic_DNA"/>
</dbReference>
<dbReference type="Gene3D" id="3.40.50.1820">
    <property type="entry name" value="alpha/beta hydrolase"/>
    <property type="match status" value="1"/>
</dbReference>
<feature type="compositionally biased region" description="Gly residues" evidence="3">
    <location>
        <begin position="124"/>
        <end position="145"/>
    </location>
</feature>
<dbReference type="OMA" id="ALWVWQK"/>
<accession>D3B7M9</accession>
<dbReference type="PANTHER" id="PTHR12482">
    <property type="entry name" value="LIPASE ROG1-RELATED-RELATED"/>
    <property type="match status" value="1"/>
</dbReference>
<dbReference type="InParanoid" id="D3B7M9"/>
<dbReference type="Proteomes" id="UP000001396">
    <property type="component" value="Unassembled WGS sequence"/>
</dbReference>
<dbReference type="FunFam" id="3.40.50.1820:FF:000407">
    <property type="entry name" value="Protein FAM135A"/>
    <property type="match status" value="1"/>
</dbReference>
<keyword evidence="6" id="KW-1185">Reference proteome</keyword>
<dbReference type="InterPro" id="IPR007751">
    <property type="entry name" value="DUF676_lipase-like"/>
</dbReference>
<feature type="compositionally biased region" description="Polar residues" evidence="3">
    <location>
        <begin position="103"/>
        <end position="118"/>
    </location>
</feature>
<evidence type="ECO:0000256" key="1">
    <source>
        <dbReference type="ARBA" id="ARBA00007949"/>
    </source>
</evidence>
<dbReference type="InterPro" id="IPR022122">
    <property type="entry name" value="DUF3657"/>
</dbReference>
<sequence length="858" mass="95802">MILYGILLQRVYTRAKQLGATEEIVEEKVVSQQRIRINGVGRGVQQYFPITFTDWYFSVLKTVINTSLINIVYKSIPIPITLMEYGYVSSGSPGLRDSGGSIGNSPKSTFRRSASPAMNSSGNGNSGSGGYSGNGGSGGIGGGGSSSTSPIQSRNYSQQLQLQQQFNLANYYFNNTDGDNNQMMSDRYQEIQSYLVETYCRTVDRYKKLLLLLKSSQQGVLGDLVNIPPLNIPPLTTVTLNNTWKSARTPTSTVKSPRINNNINNNNNTQTTNNNNNNTTTTTTTTSTTATVKSTNNNLASVVTSEIEKLSIADDGVVDIEKERKTTATVTVTADDEVGAEDIDADNEVFSSSFGSIASGNGTIGSSVDSSAVNSPDNKLIASAVAASSSSSQPSSTKSSIGSLNDLEEIPIWKRIFGNLQKIADQLYTLWENYVKIFLLVAREHCFKLALQYENKCIERWDRRTQHTTLHIQDLHDLLLVDSSQQLQQLSSPPTSSFIQAYFQFKQLKIESIPVKMDSVYDSLPIFFEHKIKFHQFPTSPVKECDLKRLEEEALKKIQEEQEQITEELNQQHLSASSKRFMFSITNTPGRHLFVFVHGLSGNSYDLRQFKNYFSIHFPMALYLICSSIEENTLDDIQQLGEKIATEVSGYLQDNLFYNITRISFVGHSLGGIVVRSALTSNKLKEHLSKLHTYVSLSSPHLGVKFSGSNLVPSAMWVWQKFSSSTCLKQLLMQDTNGPLTDCFLYKLSESKSLEHFKFVILVGSEQDGYVPFHSARIELPKESLKDKSRTVVKKMLQNILSPIKDKPIEYSKYNLPIESMIKLNVIFESHKGVDGYEKRLMIFSVHESTTIVDWKKD</sequence>
<comment type="similarity">
    <text evidence="1">Belongs to the FAM135 family.</text>
</comment>
<evidence type="ECO:0000256" key="3">
    <source>
        <dbReference type="SAM" id="MobiDB-lite"/>
    </source>
</evidence>
<dbReference type="AlphaFoldDB" id="D3B7M9"/>
<gene>
    <name evidence="5" type="ORF">PPL_04467</name>
</gene>
<proteinExistence type="inferred from homology"/>
<protein>
    <recommendedName>
        <fullName evidence="4">DUF676 domain-containing protein</fullName>
    </recommendedName>
</protein>
<dbReference type="PANTHER" id="PTHR12482:SF5">
    <property type="entry name" value="DUF676 DOMAIN-CONTAINING PROTEIN"/>
    <property type="match status" value="1"/>
</dbReference>
<evidence type="ECO:0000313" key="5">
    <source>
        <dbReference type="EMBL" id="EFA82772.1"/>
    </source>
</evidence>
<dbReference type="InterPro" id="IPR029058">
    <property type="entry name" value="AB_hydrolase_fold"/>
</dbReference>
<evidence type="ECO:0000259" key="4">
    <source>
        <dbReference type="Pfam" id="PF05057"/>
    </source>
</evidence>